<dbReference type="InterPro" id="IPR021942">
    <property type="entry name" value="DUF3557"/>
</dbReference>
<dbReference type="AlphaFoldDB" id="A0A6A5HLD4"/>
<dbReference type="KEGG" id="crq:GCK72_007911"/>
<dbReference type="CTD" id="78774553"/>
<evidence type="ECO:0008006" key="3">
    <source>
        <dbReference type="Google" id="ProtNLM"/>
    </source>
</evidence>
<gene>
    <name evidence="1" type="ORF">GCK72_007911</name>
</gene>
<evidence type="ECO:0000313" key="2">
    <source>
        <dbReference type="Proteomes" id="UP000483820"/>
    </source>
</evidence>
<dbReference type="Proteomes" id="UP000483820">
    <property type="component" value="Chromosome II"/>
</dbReference>
<dbReference type="GeneID" id="78774553"/>
<dbReference type="RefSeq" id="XP_053590725.1">
    <property type="nucleotide sequence ID" value="XM_053726531.1"/>
</dbReference>
<dbReference type="EMBL" id="WUAV01000002">
    <property type="protein sequence ID" value="KAF1767951.1"/>
    <property type="molecule type" value="Genomic_DNA"/>
</dbReference>
<reference evidence="1 2" key="1">
    <citation type="submission" date="2019-12" db="EMBL/GenBank/DDBJ databases">
        <title>Chromosome-level assembly of the Caenorhabditis remanei genome.</title>
        <authorList>
            <person name="Teterina A.A."/>
            <person name="Willis J.H."/>
            <person name="Phillips P.C."/>
        </authorList>
    </citation>
    <scope>NUCLEOTIDE SEQUENCE [LARGE SCALE GENOMIC DNA]</scope>
    <source>
        <strain evidence="1 2">PX506</strain>
        <tissue evidence="1">Whole organism</tissue>
    </source>
</reference>
<dbReference type="PANTHER" id="PTHR31379:SF3">
    <property type="entry name" value="F-BOX C PROTEIN-RELATED"/>
    <property type="match status" value="1"/>
</dbReference>
<name>A0A6A5HLD4_CAERE</name>
<accession>A0A6A5HLD4</accession>
<proteinExistence type="predicted"/>
<protein>
    <recommendedName>
        <fullName evidence="3">DUF38 domain-containing protein</fullName>
    </recommendedName>
</protein>
<evidence type="ECO:0000313" key="1">
    <source>
        <dbReference type="EMBL" id="KAF1767951.1"/>
    </source>
</evidence>
<organism evidence="1 2">
    <name type="scientific">Caenorhabditis remanei</name>
    <name type="common">Caenorhabditis vulgaris</name>
    <dbReference type="NCBI Taxonomy" id="31234"/>
    <lineage>
        <taxon>Eukaryota</taxon>
        <taxon>Metazoa</taxon>
        <taxon>Ecdysozoa</taxon>
        <taxon>Nematoda</taxon>
        <taxon>Chromadorea</taxon>
        <taxon>Rhabditida</taxon>
        <taxon>Rhabditina</taxon>
        <taxon>Rhabditomorpha</taxon>
        <taxon>Rhabditoidea</taxon>
        <taxon>Rhabditidae</taxon>
        <taxon>Peloderinae</taxon>
        <taxon>Caenorhabditis</taxon>
    </lineage>
</organism>
<dbReference type="PANTHER" id="PTHR31379">
    <property type="entry name" value="F-BOX C PROTEIN-RELATED-RELATED"/>
    <property type="match status" value="1"/>
</dbReference>
<sequence length="298" mass="34330">MKNIVFSRNKPLSYDASKAVVKSLNLEIREQIHHRIPSLHTINCLFPFELEKVKISNDTLVINNRKWTVGRRIQRENEMEPVIDETEVSISLGEQRAPTRRLNQSPDDVFEQLFDAYIRNGTVVRGTLTLVGIPAFLKKKNSDELKIKVANLELPTQRGSTENYEQLRRFIDLKALRSVMIEHLAANNISSMLEKPENWIITGREIGTRFSLYQTQYVDVDSIFERLKQRFGAIESKHPEHHYYTDGVTIKMGDDRRLVIFAEYVGDSEVSYPFNHDPWVFEMEIMASASATGIVGSD</sequence>
<comment type="caution">
    <text evidence="1">The sequence shown here is derived from an EMBL/GenBank/DDBJ whole genome shotgun (WGS) entry which is preliminary data.</text>
</comment>